<proteinExistence type="predicted"/>
<dbReference type="EMBL" id="VNIB01000006">
    <property type="protein sequence ID" value="TYO98581.1"/>
    <property type="molecule type" value="Genomic_DNA"/>
</dbReference>
<organism evidence="1 2">
    <name type="scientific">Geothermobacter ehrlichii</name>
    <dbReference type="NCBI Taxonomy" id="213224"/>
    <lineage>
        <taxon>Bacteria</taxon>
        <taxon>Pseudomonadati</taxon>
        <taxon>Thermodesulfobacteriota</taxon>
        <taxon>Desulfuromonadia</taxon>
        <taxon>Desulfuromonadales</taxon>
        <taxon>Geothermobacteraceae</taxon>
        <taxon>Geothermobacter</taxon>
    </lineage>
</organism>
<protein>
    <recommendedName>
        <fullName evidence="3">Holliday junction resolvasome RuvABC endonuclease subunit</fullName>
    </recommendedName>
</protein>
<name>A0A5D3WJU9_9BACT</name>
<keyword evidence="2" id="KW-1185">Reference proteome</keyword>
<evidence type="ECO:0008006" key="3">
    <source>
        <dbReference type="Google" id="ProtNLM"/>
    </source>
</evidence>
<dbReference type="AlphaFoldDB" id="A0A5D3WJU9"/>
<dbReference type="Proteomes" id="UP000324159">
    <property type="component" value="Unassembled WGS sequence"/>
</dbReference>
<gene>
    <name evidence="1" type="ORF">EDC39_106187</name>
</gene>
<evidence type="ECO:0000313" key="1">
    <source>
        <dbReference type="EMBL" id="TYO98581.1"/>
    </source>
</evidence>
<dbReference type="OrthoDB" id="1495259at2"/>
<comment type="caution">
    <text evidence="1">The sequence shown here is derived from an EMBL/GenBank/DDBJ whole genome shotgun (WGS) entry which is preliminary data.</text>
</comment>
<sequence>MLLAVDIGVRCGLACYGRDGRLRWYRSSNFGDAARLRRAIPGLLDAIDGLEWLACEGGGSLAALWLRQAEQRELQVLLCQAADWRQRLLLPRQRRSGGLAKEQAGILARKVIGWSGTRRPSSLRHDAAEAILIGLYAVVRIGWLDAFPDLGGRS</sequence>
<dbReference type="RefSeq" id="WP_148895951.1">
    <property type="nucleotide sequence ID" value="NZ_VNIB01000006.1"/>
</dbReference>
<reference evidence="1 2" key="1">
    <citation type="submission" date="2019-07" db="EMBL/GenBank/DDBJ databases">
        <title>Genomic Encyclopedia of Type Strains, Phase IV (KMG-IV): sequencing the most valuable type-strain genomes for metagenomic binning, comparative biology and taxonomic classification.</title>
        <authorList>
            <person name="Goeker M."/>
        </authorList>
    </citation>
    <scope>NUCLEOTIDE SEQUENCE [LARGE SCALE GENOMIC DNA]</scope>
    <source>
        <strain evidence="1 2">SS015</strain>
    </source>
</reference>
<evidence type="ECO:0000313" key="2">
    <source>
        <dbReference type="Proteomes" id="UP000324159"/>
    </source>
</evidence>
<accession>A0A5D3WJU9</accession>